<dbReference type="Pfam" id="PF01041">
    <property type="entry name" value="DegT_DnrJ_EryC1"/>
    <property type="match status" value="1"/>
</dbReference>
<feature type="modified residue" description="N6-(pyridoxal phosphate)lysine" evidence="4">
    <location>
        <position position="234"/>
    </location>
</feature>
<name>A0A845PV63_9FLAO</name>
<evidence type="ECO:0000313" key="7">
    <source>
        <dbReference type="Proteomes" id="UP000553459"/>
    </source>
</evidence>
<dbReference type="GO" id="GO:0008483">
    <property type="term" value="F:transaminase activity"/>
    <property type="evidence" value="ECO:0007669"/>
    <property type="project" value="UniProtKB-KW"/>
</dbReference>
<dbReference type="InterPro" id="IPR015422">
    <property type="entry name" value="PyrdxlP-dep_Trfase_small"/>
</dbReference>
<gene>
    <name evidence="6" type="ORF">GNY06_12265</name>
</gene>
<dbReference type="PANTHER" id="PTHR30244:SF36">
    <property type="entry name" value="3-OXO-GLUCOSE-6-PHOSPHATE:GLUTAMATE AMINOTRANSFERASE"/>
    <property type="match status" value="1"/>
</dbReference>
<dbReference type="SUPFAM" id="SSF53383">
    <property type="entry name" value="PLP-dependent transferases"/>
    <property type="match status" value="1"/>
</dbReference>
<keyword evidence="1 4" id="KW-0663">Pyridoxal phosphate</keyword>
<evidence type="ECO:0000256" key="2">
    <source>
        <dbReference type="ARBA" id="ARBA00037999"/>
    </source>
</evidence>
<dbReference type="GO" id="GO:0000271">
    <property type="term" value="P:polysaccharide biosynthetic process"/>
    <property type="evidence" value="ECO:0007669"/>
    <property type="project" value="TreeGrafter"/>
</dbReference>
<feature type="active site" description="Proton acceptor" evidence="3">
    <location>
        <position position="234"/>
    </location>
</feature>
<evidence type="ECO:0000256" key="1">
    <source>
        <dbReference type="ARBA" id="ARBA00022898"/>
    </source>
</evidence>
<dbReference type="RefSeq" id="WP_166520364.1">
    <property type="nucleotide sequence ID" value="NZ_JAAABJ010000642.1"/>
</dbReference>
<keyword evidence="6" id="KW-0032">Aminotransferase</keyword>
<organism evidence="6 7">
    <name type="scientific">Elizabethkingia argenteiflava</name>
    <dbReference type="NCBI Taxonomy" id="2681556"/>
    <lineage>
        <taxon>Bacteria</taxon>
        <taxon>Pseudomonadati</taxon>
        <taxon>Bacteroidota</taxon>
        <taxon>Flavobacteriia</taxon>
        <taxon>Flavobacteriales</taxon>
        <taxon>Weeksellaceae</taxon>
        <taxon>Elizabethkingia</taxon>
    </lineage>
</organism>
<dbReference type="EMBL" id="JAAABJ010000642">
    <property type="protein sequence ID" value="NAW52112.1"/>
    <property type="molecule type" value="Genomic_DNA"/>
</dbReference>
<accession>A0A845PV63</accession>
<dbReference type="InterPro" id="IPR000653">
    <property type="entry name" value="DegT/StrS_aminotransferase"/>
</dbReference>
<evidence type="ECO:0000256" key="3">
    <source>
        <dbReference type="PIRSR" id="PIRSR000390-1"/>
    </source>
</evidence>
<protein>
    <submittedName>
        <fullName evidence="6">Aminotransferase class I/II-fold pyridoxal phosphate-dependent enzyme</fullName>
    </submittedName>
</protein>
<comment type="similarity">
    <text evidence="2 5">Belongs to the DegT/DnrJ/EryC1 family.</text>
</comment>
<dbReference type="Gene3D" id="3.40.640.10">
    <property type="entry name" value="Type I PLP-dependent aspartate aminotransferase-like (Major domain)"/>
    <property type="match status" value="1"/>
</dbReference>
<proteinExistence type="inferred from homology"/>
<evidence type="ECO:0000256" key="4">
    <source>
        <dbReference type="PIRSR" id="PIRSR000390-2"/>
    </source>
</evidence>
<reference evidence="6 7" key="1">
    <citation type="submission" date="2019-11" db="EMBL/GenBank/DDBJ databases">
        <title>Characterization of Elizabethkingia argenteiflava sp. nov., isolated from inner surface of Soybean Pods.</title>
        <authorList>
            <person name="Mo S."/>
        </authorList>
    </citation>
    <scope>NUCLEOTIDE SEQUENCE [LARGE SCALE GENOMIC DNA]</scope>
    <source>
        <strain evidence="6 7">YB22</strain>
    </source>
</reference>
<sequence length="424" mass="47339">MIIDLRHLNLAADTFVKDKQEVIDIDLEGELPQTKTELESLIREESYPYSNGDKIEFLPLPGLNSPQELSSSLKAVEAVAKTGKFTSGPYVNLLEKELESFYKVSTCVATSSGTDALMIALKAVGVGVGDEVIIPPNSFAATENAVFAVGAKPVFVNIDFSYNLDVSEIKLALTSKTKAIIPVCLYGSARNIEEICDFGKANNLPVIVDAAQCFGIGSLADMAEIVCLSFNPFKNLGAFGKSGALLTHHQEYAHQARQFSYHGFREGEKNVKSMDWGFNSRMDNLQAAVLLAKLEYFSRNALKRCYLAHKYLRGLDLLQNRNKIKLPLETRDNTWHLFPIWLEEGEVSDMISYAKSKNVELDIYYPSLGHEYQTQYAASFSPTGYSLQQSEHIHGKLIHLPLYNHMSLEQQDKIISVVRAYFKL</sequence>
<dbReference type="InterPro" id="IPR015424">
    <property type="entry name" value="PyrdxlP-dep_Trfase"/>
</dbReference>
<dbReference type="GO" id="GO:0030170">
    <property type="term" value="F:pyridoxal phosphate binding"/>
    <property type="evidence" value="ECO:0007669"/>
    <property type="project" value="TreeGrafter"/>
</dbReference>
<evidence type="ECO:0000256" key="5">
    <source>
        <dbReference type="RuleBase" id="RU004508"/>
    </source>
</evidence>
<dbReference type="InterPro" id="IPR015421">
    <property type="entry name" value="PyrdxlP-dep_Trfase_major"/>
</dbReference>
<dbReference type="PIRSF" id="PIRSF000390">
    <property type="entry name" value="PLP_StrS"/>
    <property type="match status" value="1"/>
</dbReference>
<dbReference type="AlphaFoldDB" id="A0A845PV63"/>
<dbReference type="PANTHER" id="PTHR30244">
    <property type="entry name" value="TRANSAMINASE"/>
    <property type="match status" value="1"/>
</dbReference>
<evidence type="ECO:0000313" key="6">
    <source>
        <dbReference type="EMBL" id="NAW52112.1"/>
    </source>
</evidence>
<keyword evidence="7" id="KW-1185">Reference proteome</keyword>
<dbReference type="Gene3D" id="3.90.1150.10">
    <property type="entry name" value="Aspartate Aminotransferase, domain 1"/>
    <property type="match status" value="1"/>
</dbReference>
<dbReference type="Proteomes" id="UP000553459">
    <property type="component" value="Unassembled WGS sequence"/>
</dbReference>
<dbReference type="CDD" id="cd00616">
    <property type="entry name" value="AHBA_syn"/>
    <property type="match status" value="1"/>
</dbReference>
<keyword evidence="6" id="KW-0808">Transferase</keyword>
<comment type="caution">
    <text evidence="6">The sequence shown here is derived from an EMBL/GenBank/DDBJ whole genome shotgun (WGS) entry which is preliminary data.</text>
</comment>